<feature type="domain" description="Viral coat protein P2 N-terminal" evidence="1">
    <location>
        <begin position="5"/>
        <end position="143"/>
    </location>
</feature>
<dbReference type="Proteomes" id="UP000241447">
    <property type="component" value="Chromosome"/>
</dbReference>
<dbReference type="Pfam" id="PF18628">
    <property type="entry name" value="P2_N"/>
    <property type="match status" value="1"/>
</dbReference>
<dbReference type="InterPro" id="IPR041377">
    <property type="entry name" value="P2_N"/>
</dbReference>
<dbReference type="Pfam" id="PF25513">
    <property type="entry name" value="P2_C"/>
    <property type="match status" value="1"/>
</dbReference>
<gene>
    <name evidence="3" type="ORF">DA792_07720</name>
</gene>
<accession>A0A2R4M1F7</accession>
<evidence type="ECO:0000259" key="1">
    <source>
        <dbReference type="Pfam" id="PF18628"/>
    </source>
</evidence>
<dbReference type="OrthoDB" id="7363503at2"/>
<evidence type="ECO:0000313" key="4">
    <source>
        <dbReference type="Proteomes" id="UP000241447"/>
    </source>
</evidence>
<protein>
    <submittedName>
        <fullName evidence="3">Uncharacterized protein</fullName>
    </submittedName>
</protein>
<dbReference type="Gene3D" id="2.60.120.730">
    <property type="match status" value="2"/>
</dbReference>
<feature type="domain" description="Viral coat protein P2 C-terminal" evidence="2">
    <location>
        <begin position="153"/>
        <end position="266"/>
    </location>
</feature>
<sequence length="268" mass="29118">MRTNKKMPTPLGIGAGQTASVQLPLGLTYHMFNIRMNVQMAGSPADVPISKWGDYLEEIRLIVNGDTRIQIDAGDLVKLNKFYGIELTAGVLPLFLSRPWMRTPGGEDQTSYGTAGGMASFALEMDIAEGVTVNSLNVYAKQSAGTPFGPHLRIQKFVHNQGVIGEAEIADIPRGAYALGALHVTTDQIGVAEVNVDNRKVMDGDKATREANARYSKRVPQAGLTHIDFTEENRISETLPMAVSDFRLKLDFATTGNFSIYAESIRGA</sequence>
<dbReference type="EMBL" id="CP028475">
    <property type="protein sequence ID" value="AVW90986.1"/>
    <property type="molecule type" value="Genomic_DNA"/>
</dbReference>
<organism evidence="3 4">
    <name type="scientific">Celeribacter baekdonensis</name>
    <dbReference type="NCBI Taxonomy" id="875171"/>
    <lineage>
        <taxon>Bacteria</taxon>
        <taxon>Pseudomonadati</taxon>
        <taxon>Pseudomonadota</taxon>
        <taxon>Alphaproteobacteria</taxon>
        <taxon>Rhodobacterales</taxon>
        <taxon>Roseobacteraceae</taxon>
        <taxon>Celeribacter</taxon>
    </lineage>
</organism>
<dbReference type="AlphaFoldDB" id="A0A2R4M1F7"/>
<reference evidence="3 4" key="1">
    <citation type="submission" date="2018-03" db="EMBL/GenBank/DDBJ databases">
        <title>The Complete Genome of Celeribacter baekdonensis strain LH4, a Thiosulfate-Oxidizing Alphaproteobacterium Isolated from Gulf of Mexico Continental Slope Sediments.</title>
        <authorList>
            <person name="Flood B.E."/>
            <person name="Bailey J.V."/>
            <person name="Leprich D."/>
        </authorList>
    </citation>
    <scope>NUCLEOTIDE SEQUENCE [LARGE SCALE GENOMIC DNA]</scope>
    <source>
        <strain evidence="3 4">LH4</strain>
    </source>
</reference>
<dbReference type="KEGG" id="cbak:DA792_07720"/>
<evidence type="ECO:0000259" key="2">
    <source>
        <dbReference type="Pfam" id="PF25513"/>
    </source>
</evidence>
<dbReference type="InterPro" id="IPR057915">
    <property type="entry name" value="P2_C"/>
</dbReference>
<dbReference type="RefSeq" id="WP_107719443.1">
    <property type="nucleotide sequence ID" value="NZ_CP028475.1"/>
</dbReference>
<proteinExistence type="predicted"/>
<dbReference type="InterPro" id="IPR053751">
    <property type="entry name" value="Viral_Major_Capsid_sf"/>
</dbReference>
<evidence type="ECO:0000313" key="3">
    <source>
        <dbReference type="EMBL" id="AVW90986.1"/>
    </source>
</evidence>
<name>A0A2R4M1F7_9RHOB</name>